<feature type="region of interest" description="Disordered" evidence="1">
    <location>
        <begin position="55"/>
        <end position="107"/>
    </location>
</feature>
<comment type="caution">
    <text evidence="2">The sequence shown here is derived from an EMBL/GenBank/DDBJ whole genome shotgun (WGS) entry which is preliminary data.</text>
</comment>
<dbReference type="Proteomes" id="UP000602284">
    <property type="component" value="Unassembled WGS sequence"/>
</dbReference>
<reference evidence="2 3" key="1">
    <citation type="submission" date="2021-01" db="EMBL/GenBank/DDBJ databases">
        <title>Tumebacillus sp. strain ITR2 16S ribosomal RNA gene Genome sequencing and assembly.</title>
        <authorList>
            <person name="Kang M."/>
        </authorList>
    </citation>
    <scope>NUCLEOTIDE SEQUENCE [LARGE SCALE GENOMIC DNA]</scope>
    <source>
        <strain evidence="2 3">ITR2</strain>
    </source>
</reference>
<dbReference type="RefSeq" id="WP_201633197.1">
    <property type="nucleotide sequence ID" value="NZ_JAEQNB010000002.1"/>
</dbReference>
<gene>
    <name evidence="2" type="ORF">JJB07_07705</name>
</gene>
<name>A0ABS1J8F0_9BACL</name>
<evidence type="ECO:0000313" key="3">
    <source>
        <dbReference type="Proteomes" id="UP000602284"/>
    </source>
</evidence>
<evidence type="ECO:0000313" key="2">
    <source>
        <dbReference type="EMBL" id="MBL0386531.1"/>
    </source>
</evidence>
<organism evidence="2 3">
    <name type="scientific">Tumebacillus amylolyticus</name>
    <dbReference type="NCBI Taxonomy" id="2801339"/>
    <lineage>
        <taxon>Bacteria</taxon>
        <taxon>Bacillati</taxon>
        <taxon>Bacillota</taxon>
        <taxon>Bacilli</taxon>
        <taxon>Bacillales</taxon>
        <taxon>Alicyclobacillaceae</taxon>
        <taxon>Tumebacillus</taxon>
    </lineage>
</organism>
<keyword evidence="3" id="KW-1185">Reference proteome</keyword>
<sequence length="107" mass="11981">MNEKEKNVAKGLSDLLITDVFIKHGVEQKKRNLTPDQKAQIKSLVQDLQNQVEQYLQKTAQTPPVVTPGPNASATPTPEKKSESSRPRRRLTLKRNTESQGDESDSN</sequence>
<accession>A0ABS1J8F0</accession>
<protein>
    <recommendedName>
        <fullName evidence="4">Spore coat protein</fullName>
    </recommendedName>
</protein>
<feature type="compositionally biased region" description="Polar residues" evidence="1">
    <location>
        <begin position="55"/>
        <end position="76"/>
    </location>
</feature>
<evidence type="ECO:0000256" key="1">
    <source>
        <dbReference type="SAM" id="MobiDB-lite"/>
    </source>
</evidence>
<dbReference type="EMBL" id="JAEQNB010000002">
    <property type="protein sequence ID" value="MBL0386531.1"/>
    <property type="molecule type" value="Genomic_DNA"/>
</dbReference>
<evidence type="ECO:0008006" key="4">
    <source>
        <dbReference type="Google" id="ProtNLM"/>
    </source>
</evidence>
<proteinExistence type="predicted"/>